<protein>
    <submittedName>
        <fullName evidence="2">Uncharacterized protein</fullName>
    </submittedName>
</protein>
<organism evidence="2 3">
    <name type="scientific">Scophthalmus maximus</name>
    <name type="common">Turbot</name>
    <name type="synonym">Psetta maxima</name>
    <dbReference type="NCBI Taxonomy" id="52904"/>
    <lineage>
        <taxon>Eukaryota</taxon>
        <taxon>Metazoa</taxon>
        <taxon>Chordata</taxon>
        <taxon>Craniata</taxon>
        <taxon>Vertebrata</taxon>
        <taxon>Euteleostomi</taxon>
        <taxon>Actinopterygii</taxon>
        <taxon>Neopterygii</taxon>
        <taxon>Teleostei</taxon>
        <taxon>Neoteleostei</taxon>
        <taxon>Acanthomorphata</taxon>
        <taxon>Carangaria</taxon>
        <taxon>Pleuronectiformes</taxon>
        <taxon>Pleuronectoidei</taxon>
        <taxon>Scophthalmidae</taxon>
        <taxon>Scophthalmus</taxon>
    </lineage>
</organism>
<dbReference type="Proteomes" id="UP000438429">
    <property type="component" value="Unassembled WGS sequence"/>
</dbReference>
<evidence type="ECO:0000313" key="3">
    <source>
        <dbReference type="Proteomes" id="UP000438429"/>
    </source>
</evidence>
<dbReference type="AlphaFoldDB" id="A0A6A4SAZ5"/>
<gene>
    <name evidence="2" type="ORF">F2P81_020705</name>
</gene>
<accession>A0A6A4SAZ5</accession>
<comment type="caution">
    <text evidence="2">The sequence shown here is derived from an EMBL/GenBank/DDBJ whole genome shotgun (WGS) entry which is preliminary data.</text>
</comment>
<sequence>MCEVTWAAMTAGEERTRSQSLSNDDGDMAPRGEASRWYDLGVEHIFRILEINNNKSWFERTNHKEVTASRCSGRSASGHGRFHSFMLDEGDELVRSSCPCNSVDVMKRKTVVQRRSTETCIASERCGSHEASPYVVYMMDRLQIFNRGRRGNAALRLAVESV</sequence>
<dbReference type="EMBL" id="VEVO01000018">
    <property type="protein sequence ID" value="KAF0027964.1"/>
    <property type="molecule type" value="Genomic_DNA"/>
</dbReference>
<evidence type="ECO:0000313" key="2">
    <source>
        <dbReference type="EMBL" id="KAF0027964.1"/>
    </source>
</evidence>
<reference evidence="2 3" key="1">
    <citation type="submission" date="2019-06" db="EMBL/GenBank/DDBJ databases">
        <title>Draft genomes of female and male turbot (Scophthalmus maximus).</title>
        <authorList>
            <person name="Xu H."/>
            <person name="Xu X.-W."/>
            <person name="Shao C."/>
            <person name="Chen S."/>
        </authorList>
    </citation>
    <scope>NUCLEOTIDE SEQUENCE [LARGE SCALE GENOMIC DNA]</scope>
    <source>
        <strain evidence="2">Ysfricsl-2016a</strain>
        <tissue evidence="2">Blood</tissue>
    </source>
</reference>
<proteinExistence type="predicted"/>
<feature type="region of interest" description="Disordered" evidence="1">
    <location>
        <begin position="9"/>
        <end position="28"/>
    </location>
</feature>
<evidence type="ECO:0000256" key="1">
    <source>
        <dbReference type="SAM" id="MobiDB-lite"/>
    </source>
</evidence>
<name>A0A6A4SAZ5_SCOMX</name>